<evidence type="ECO:0000259" key="6">
    <source>
        <dbReference type="Pfam" id="PF01408"/>
    </source>
</evidence>
<proteinExistence type="inferred from homology"/>
<evidence type="ECO:0000313" key="8">
    <source>
        <dbReference type="EMBL" id="SVA71740.1"/>
    </source>
</evidence>
<evidence type="ECO:0000256" key="2">
    <source>
        <dbReference type="ARBA" id="ARBA00009329"/>
    </source>
</evidence>
<dbReference type="InterPro" id="IPR000683">
    <property type="entry name" value="Gfo/Idh/MocA-like_OxRdtase_N"/>
</dbReference>
<accession>A0A381Y4D5</accession>
<gene>
    <name evidence="8" type="ORF">METZ01_LOCUS124594</name>
</gene>
<feature type="domain" description="Glycosyl hydrolase 109 C-terminal" evidence="7">
    <location>
        <begin position="171"/>
        <end position="353"/>
    </location>
</feature>
<name>A0A381Y4D5_9ZZZZ</name>
<keyword evidence="4" id="KW-0520">NAD</keyword>
<dbReference type="Pfam" id="PF01408">
    <property type="entry name" value="GFO_IDH_MocA"/>
    <property type="match status" value="1"/>
</dbReference>
<evidence type="ECO:0000256" key="4">
    <source>
        <dbReference type="ARBA" id="ARBA00023027"/>
    </source>
</evidence>
<dbReference type="Gene3D" id="3.30.360.10">
    <property type="entry name" value="Dihydrodipicolinate Reductase, domain 2"/>
    <property type="match status" value="1"/>
</dbReference>
<evidence type="ECO:0000259" key="7">
    <source>
        <dbReference type="Pfam" id="PF21252"/>
    </source>
</evidence>
<evidence type="ECO:0000256" key="5">
    <source>
        <dbReference type="ARBA" id="ARBA00023295"/>
    </source>
</evidence>
<dbReference type="EMBL" id="UINC01017338">
    <property type="protein sequence ID" value="SVA71740.1"/>
    <property type="molecule type" value="Genomic_DNA"/>
</dbReference>
<protein>
    <submittedName>
        <fullName evidence="8">Uncharacterized protein</fullName>
    </submittedName>
</protein>
<dbReference type="SUPFAM" id="SSF51735">
    <property type="entry name" value="NAD(P)-binding Rossmann-fold domains"/>
    <property type="match status" value="1"/>
</dbReference>
<comment type="similarity">
    <text evidence="2">Belongs to the Gfo/Idh/MocA family. Glycosyl hydrolase 109 subfamily.</text>
</comment>
<comment type="cofactor">
    <cofactor evidence="1">
        <name>NAD(+)</name>
        <dbReference type="ChEBI" id="CHEBI:57540"/>
    </cofactor>
</comment>
<evidence type="ECO:0000256" key="3">
    <source>
        <dbReference type="ARBA" id="ARBA00022801"/>
    </source>
</evidence>
<dbReference type="InterPro" id="IPR036291">
    <property type="entry name" value="NAD(P)-bd_dom_sf"/>
</dbReference>
<keyword evidence="3" id="KW-0378">Hydrolase</keyword>
<keyword evidence="5" id="KW-0326">Glycosidase</keyword>
<dbReference type="GO" id="GO:0016798">
    <property type="term" value="F:hydrolase activity, acting on glycosyl bonds"/>
    <property type="evidence" value="ECO:0007669"/>
    <property type="project" value="UniProtKB-KW"/>
</dbReference>
<dbReference type="InterPro" id="IPR049303">
    <property type="entry name" value="Glyco_hydro_109_C"/>
</dbReference>
<sequence length="450" mass="50446">MKRKKFIQTSTLAGLGATILPNVAFSELTSNKRVNIGVIGTGLRGQWVLWLMAKYPEVDIVSICDIDEEMIQSALKILKDAGKPEPKVYKNGDEDFRNMLVNEELDGVYIATPWEWHAQMSLEAMNAGVNVGTEVPAAITVDDCWSLVDTSEKTGKFCMIMENVCYRRDVIAVLNMVRQGLFGELLHCQGGYQHDLRHVKFNDGVQPYGGGVEFGKKGYSESEWRTQHSIDRNGDLYPTHGLGPVSTMLDINRGNRMLYLTSTATQSRGLHNYIVKLGGKSHPNAEVEFKLGDIVTTVIKCANGQTIMLSHDTNSPRPYSLNFRVQGTKGIWMRDNDSIYIEGRSPEEHVWESEEGYMTEYDHPLWKRFEEQASGSGHGGMDFFILRAFIESIKQNVPPPIDVYDAVSLSVICPLSEESISNNSASVEIPDFTRGKWKTNQPIFGLTDEM</sequence>
<dbReference type="InterPro" id="IPR050463">
    <property type="entry name" value="Gfo/Idh/MocA_oxidrdct_glycsds"/>
</dbReference>
<organism evidence="8">
    <name type="scientific">marine metagenome</name>
    <dbReference type="NCBI Taxonomy" id="408172"/>
    <lineage>
        <taxon>unclassified sequences</taxon>
        <taxon>metagenomes</taxon>
        <taxon>ecological metagenomes</taxon>
    </lineage>
</organism>
<dbReference type="Gene3D" id="3.40.50.720">
    <property type="entry name" value="NAD(P)-binding Rossmann-like Domain"/>
    <property type="match status" value="1"/>
</dbReference>
<dbReference type="SUPFAM" id="SSF55347">
    <property type="entry name" value="Glyceraldehyde-3-phosphate dehydrogenase-like, C-terminal domain"/>
    <property type="match status" value="1"/>
</dbReference>
<dbReference type="PANTHER" id="PTHR43818">
    <property type="entry name" value="BCDNA.GH03377"/>
    <property type="match status" value="1"/>
</dbReference>
<reference evidence="8" key="1">
    <citation type="submission" date="2018-05" db="EMBL/GenBank/DDBJ databases">
        <authorList>
            <person name="Lanie J.A."/>
            <person name="Ng W.-L."/>
            <person name="Kazmierczak K.M."/>
            <person name="Andrzejewski T.M."/>
            <person name="Davidsen T.M."/>
            <person name="Wayne K.J."/>
            <person name="Tettelin H."/>
            <person name="Glass J.I."/>
            <person name="Rusch D."/>
            <person name="Podicherti R."/>
            <person name="Tsui H.-C.T."/>
            <person name="Winkler M.E."/>
        </authorList>
    </citation>
    <scope>NUCLEOTIDE SEQUENCE</scope>
</reference>
<dbReference type="GO" id="GO:0000166">
    <property type="term" value="F:nucleotide binding"/>
    <property type="evidence" value="ECO:0007669"/>
    <property type="project" value="InterPro"/>
</dbReference>
<dbReference type="AlphaFoldDB" id="A0A381Y4D5"/>
<evidence type="ECO:0000256" key="1">
    <source>
        <dbReference type="ARBA" id="ARBA00001911"/>
    </source>
</evidence>
<feature type="domain" description="Gfo/Idh/MocA-like oxidoreductase N-terminal" evidence="6">
    <location>
        <begin position="34"/>
        <end position="160"/>
    </location>
</feature>
<dbReference type="PANTHER" id="PTHR43818:SF1">
    <property type="entry name" value="GLYCOSYL HYDROLASE FAMILY 109 PROTEIN"/>
    <property type="match status" value="1"/>
</dbReference>
<dbReference type="Pfam" id="PF21252">
    <property type="entry name" value="Glyco_hydro_109_C"/>
    <property type="match status" value="1"/>
</dbReference>